<dbReference type="EMBL" id="JBEDUW010000002">
    <property type="protein sequence ID" value="KAK9944672.1"/>
    <property type="molecule type" value="Genomic_DNA"/>
</dbReference>
<accession>A0AAW1YA91</accession>
<feature type="coiled-coil region" evidence="1">
    <location>
        <begin position="52"/>
        <end position="132"/>
    </location>
</feature>
<dbReference type="Gene3D" id="6.10.140.920">
    <property type="match status" value="1"/>
</dbReference>
<evidence type="ECO:0000313" key="3">
    <source>
        <dbReference type="Proteomes" id="UP001457282"/>
    </source>
</evidence>
<sequence length="193" mass="21316">MTSAAEGLVVFTAETESDALYAAETESDTQNLVLARMTDADLRNIKIVVTELKIIITDVRNENADLKKLNAELVLQIAELKNQNADMKDGIDFLGDGITDLKDELADLKSQMADLKKNEAETTEEMTDFKIQIPDPVLAFIPRALEVKKLCQNLEPSAVEAHEARKKALKLKADNKRAMLEGDGSTWLVEGVD</sequence>
<comment type="caution">
    <text evidence="2">The sequence shown here is derived from an EMBL/GenBank/DDBJ whole genome shotgun (WGS) entry which is preliminary data.</text>
</comment>
<dbReference type="AlphaFoldDB" id="A0AAW1YA91"/>
<reference evidence="2 3" key="1">
    <citation type="journal article" date="2023" name="G3 (Bethesda)">
        <title>A chromosome-length genome assembly and annotation of blackberry (Rubus argutus, cv. 'Hillquist').</title>
        <authorList>
            <person name="Bruna T."/>
            <person name="Aryal R."/>
            <person name="Dudchenko O."/>
            <person name="Sargent D.J."/>
            <person name="Mead D."/>
            <person name="Buti M."/>
            <person name="Cavallini A."/>
            <person name="Hytonen T."/>
            <person name="Andres J."/>
            <person name="Pham M."/>
            <person name="Weisz D."/>
            <person name="Mascagni F."/>
            <person name="Usai G."/>
            <person name="Natali L."/>
            <person name="Bassil N."/>
            <person name="Fernandez G.E."/>
            <person name="Lomsadze A."/>
            <person name="Armour M."/>
            <person name="Olukolu B."/>
            <person name="Poorten T."/>
            <person name="Britton C."/>
            <person name="Davik J."/>
            <person name="Ashrafi H."/>
            <person name="Aiden E.L."/>
            <person name="Borodovsky M."/>
            <person name="Worthington M."/>
        </authorList>
    </citation>
    <scope>NUCLEOTIDE SEQUENCE [LARGE SCALE GENOMIC DNA]</scope>
    <source>
        <strain evidence="2">PI 553951</strain>
    </source>
</reference>
<organism evidence="2 3">
    <name type="scientific">Rubus argutus</name>
    <name type="common">Southern blackberry</name>
    <dbReference type="NCBI Taxonomy" id="59490"/>
    <lineage>
        <taxon>Eukaryota</taxon>
        <taxon>Viridiplantae</taxon>
        <taxon>Streptophyta</taxon>
        <taxon>Embryophyta</taxon>
        <taxon>Tracheophyta</taxon>
        <taxon>Spermatophyta</taxon>
        <taxon>Magnoliopsida</taxon>
        <taxon>eudicotyledons</taxon>
        <taxon>Gunneridae</taxon>
        <taxon>Pentapetalae</taxon>
        <taxon>rosids</taxon>
        <taxon>fabids</taxon>
        <taxon>Rosales</taxon>
        <taxon>Rosaceae</taxon>
        <taxon>Rosoideae</taxon>
        <taxon>Rosoideae incertae sedis</taxon>
        <taxon>Rubus</taxon>
    </lineage>
</organism>
<name>A0AAW1YA91_RUBAR</name>
<keyword evidence="1" id="KW-0175">Coiled coil</keyword>
<gene>
    <name evidence="2" type="ORF">M0R45_010232</name>
</gene>
<evidence type="ECO:0000256" key="1">
    <source>
        <dbReference type="SAM" id="Coils"/>
    </source>
</evidence>
<dbReference type="Proteomes" id="UP001457282">
    <property type="component" value="Unassembled WGS sequence"/>
</dbReference>
<protein>
    <submittedName>
        <fullName evidence="2">Uncharacterized protein</fullName>
    </submittedName>
</protein>
<keyword evidence="3" id="KW-1185">Reference proteome</keyword>
<evidence type="ECO:0000313" key="2">
    <source>
        <dbReference type="EMBL" id="KAK9944672.1"/>
    </source>
</evidence>
<proteinExistence type="predicted"/>